<gene>
    <name evidence="1" type="ORF">SAMN05421640_1535</name>
</gene>
<evidence type="ECO:0000313" key="2">
    <source>
        <dbReference type="Proteomes" id="UP000198393"/>
    </source>
</evidence>
<protein>
    <submittedName>
        <fullName evidence="1">Uncharacterized protein</fullName>
    </submittedName>
</protein>
<dbReference type="EMBL" id="FZPD01000002">
    <property type="protein sequence ID" value="SNS85457.1"/>
    <property type="molecule type" value="Genomic_DNA"/>
</dbReference>
<name>A0A239HVV8_EKHLU</name>
<accession>A0A239HVV8</accession>
<organism evidence="1 2">
    <name type="scientific">Ekhidna lutea</name>
    <dbReference type="NCBI Taxonomy" id="447679"/>
    <lineage>
        <taxon>Bacteria</taxon>
        <taxon>Pseudomonadati</taxon>
        <taxon>Bacteroidota</taxon>
        <taxon>Cytophagia</taxon>
        <taxon>Cytophagales</taxon>
        <taxon>Reichenbachiellaceae</taxon>
        <taxon>Ekhidna</taxon>
    </lineage>
</organism>
<reference evidence="1 2" key="1">
    <citation type="submission" date="2017-06" db="EMBL/GenBank/DDBJ databases">
        <authorList>
            <person name="Kim H.J."/>
            <person name="Triplett B.A."/>
        </authorList>
    </citation>
    <scope>NUCLEOTIDE SEQUENCE [LARGE SCALE GENOMIC DNA]</scope>
    <source>
        <strain evidence="1 2">DSM 19307</strain>
    </source>
</reference>
<dbReference type="Proteomes" id="UP000198393">
    <property type="component" value="Unassembled WGS sequence"/>
</dbReference>
<proteinExistence type="predicted"/>
<dbReference type="AlphaFoldDB" id="A0A239HVV8"/>
<keyword evidence="2" id="KW-1185">Reference proteome</keyword>
<evidence type="ECO:0000313" key="1">
    <source>
        <dbReference type="EMBL" id="SNS85457.1"/>
    </source>
</evidence>
<sequence>MDIKVKENALNKHDKAKIKGVLRKFSISFKKITIHAEF</sequence>